<evidence type="ECO:0000259" key="2">
    <source>
        <dbReference type="Pfam" id="PF17868"/>
    </source>
</evidence>
<reference evidence="4 5" key="1">
    <citation type="journal article" date="2019" name="Genome Biol. Evol.">
        <title>Day and night: Metabolic profiles and evolutionary relationships of six axenic non-marine cyanobacteria.</title>
        <authorList>
            <person name="Will S.E."/>
            <person name="Henke P."/>
            <person name="Boedeker C."/>
            <person name="Huang S."/>
            <person name="Brinkmann H."/>
            <person name="Rohde M."/>
            <person name="Jarek M."/>
            <person name="Friedl T."/>
            <person name="Seufert S."/>
            <person name="Schumacher M."/>
            <person name="Overmann J."/>
            <person name="Neumann-Schaal M."/>
            <person name="Petersen J."/>
        </authorList>
    </citation>
    <scope>NUCLEOTIDE SEQUENCE [LARGE SCALE GENOMIC DNA]</scope>
    <source>
        <strain evidence="4 5">SAG 39.79</strain>
    </source>
</reference>
<evidence type="ECO:0000259" key="3">
    <source>
        <dbReference type="Pfam" id="PF20030"/>
    </source>
</evidence>
<feature type="coiled-coil region" evidence="1">
    <location>
        <begin position="355"/>
        <end position="397"/>
    </location>
</feature>
<protein>
    <submittedName>
        <fullName evidence="4">ATPase AAA</fullName>
    </submittedName>
</protein>
<dbReference type="Pfam" id="PF17868">
    <property type="entry name" value="AAA_lid_8"/>
    <property type="match status" value="1"/>
</dbReference>
<dbReference type="InterPro" id="IPR041538">
    <property type="entry name" value="RavA-like_AAA_lid"/>
</dbReference>
<organism evidence="4 5">
    <name type="scientific">Chroococcidiopsis cubana SAG 39.79</name>
    <dbReference type="NCBI Taxonomy" id="388085"/>
    <lineage>
        <taxon>Bacteria</taxon>
        <taxon>Bacillati</taxon>
        <taxon>Cyanobacteriota</taxon>
        <taxon>Cyanophyceae</taxon>
        <taxon>Chroococcidiopsidales</taxon>
        <taxon>Chroococcidiopsidaceae</taxon>
        <taxon>Chroococcidiopsis</taxon>
    </lineage>
</organism>
<dbReference type="InterPro" id="IPR027417">
    <property type="entry name" value="P-loop_NTPase"/>
</dbReference>
<dbReference type="PANTHER" id="PTHR32204:SF0">
    <property type="entry name" value="ATPASE RAVA"/>
    <property type="match status" value="1"/>
</dbReference>
<evidence type="ECO:0000256" key="1">
    <source>
        <dbReference type="SAM" id="Coils"/>
    </source>
</evidence>
<proteinExistence type="predicted"/>
<name>A0AB37URE8_9CYAN</name>
<dbReference type="InterPro" id="IPR050513">
    <property type="entry name" value="RavA_ATPases"/>
</dbReference>
<dbReference type="SUPFAM" id="SSF52540">
    <property type="entry name" value="P-loop containing nucleoside triphosphate hydrolases"/>
    <property type="match status" value="1"/>
</dbReference>
<sequence length="411" mass="46702">MAIAKNNKKLAAQVSNNAPTGSAPERLQQLRRELNQIFLERSSAIDGVLAVLLSGGNVVLFGPPGCAKSWMLQQLCRAISEAVFFDRLLQPTITPDELLGQLSLRALQQQDELIRNTKRRLPQAHIAFLDEVFRGNSTSLNALLRLMNERVFENPEPQPVPLLFLCGAANNVPTDGDLDAFVDRFVYRPWLQYVRKLSSKRELIHRARSNIKPEVVVRLTLEEIKALQQQAAIVHFSDELAEELIKCQLALDQEGFFFSDRKLQQLVKLLQAHALVQGDEQVYPESFHELLPDCLWQRDPKERQKIGQILNACVPDLNQQAVSWYDAAKEEVGTVVRVAREYDLRPNNTTEQKLIEAADNAASRLENIARKIEKLIAENKSRNARRAQRILTDIREDLLVEVGGYKNKVYQ</sequence>
<dbReference type="AlphaFoldDB" id="A0AB37URE8"/>
<dbReference type="PANTHER" id="PTHR32204">
    <property type="entry name" value="ATPASE RAVA"/>
    <property type="match status" value="1"/>
</dbReference>
<feature type="domain" description="MoxR" evidence="3">
    <location>
        <begin position="26"/>
        <end position="201"/>
    </location>
</feature>
<dbReference type="InterPro" id="IPR045427">
    <property type="entry name" value="MoxR"/>
</dbReference>
<dbReference type="Gene3D" id="3.40.50.300">
    <property type="entry name" value="P-loop containing nucleotide triphosphate hydrolases"/>
    <property type="match status" value="1"/>
</dbReference>
<feature type="domain" description="ATPase RavA-like AAA lid" evidence="2">
    <location>
        <begin position="245"/>
        <end position="310"/>
    </location>
</feature>
<keyword evidence="5" id="KW-1185">Reference proteome</keyword>
<dbReference type="Proteomes" id="UP000282574">
    <property type="component" value="Unassembled WGS sequence"/>
</dbReference>
<evidence type="ECO:0000313" key="4">
    <source>
        <dbReference type="EMBL" id="RUT14013.1"/>
    </source>
</evidence>
<comment type="caution">
    <text evidence="4">The sequence shown here is derived from an EMBL/GenBank/DDBJ whole genome shotgun (WGS) entry which is preliminary data.</text>
</comment>
<evidence type="ECO:0000313" key="5">
    <source>
        <dbReference type="Proteomes" id="UP000282574"/>
    </source>
</evidence>
<dbReference type="EMBL" id="RSCK01000003">
    <property type="protein sequence ID" value="RUT14013.1"/>
    <property type="molecule type" value="Genomic_DNA"/>
</dbReference>
<dbReference type="RefSeq" id="WP_106166264.1">
    <property type="nucleotide sequence ID" value="NZ_JAVKZF010000005.1"/>
</dbReference>
<keyword evidence="1" id="KW-0175">Coiled coil</keyword>
<dbReference type="Pfam" id="PF20030">
    <property type="entry name" value="bpMoxR"/>
    <property type="match status" value="1"/>
</dbReference>
<gene>
    <name evidence="4" type="ORF">DSM107010_04960</name>
</gene>
<dbReference type="CDD" id="cd00009">
    <property type="entry name" value="AAA"/>
    <property type="match status" value="1"/>
</dbReference>
<accession>A0AB37URE8</accession>